<reference evidence="8 10" key="1">
    <citation type="submission" date="2018-06" db="EMBL/GenBank/DDBJ databases">
        <authorList>
            <consortium name="Pathogen Informatics"/>
            <person name="Doyle S."/>
        </authorList>
    </citation>
    <scope>NUCLEOTIDE SEQUENCE [LARGE SCALE GENOMIC DNA]</scope>
    <source>
        <strain evidence="8 10">NCTC10295</strain>
    </source>
</reference>
<evidence type="ECO:0000256" key="4">
    <source>
        <dbReference type="ARBA" id="ARBA00022490"/>
    </source>
</evidence>
<keyword evidence="5" id="KW-0233">DNA recombination</keyword>
<dbReference type="Pfam" id="PF04381">
    <property type="entry name" value="RdgC"/>
    <property type="match status" value="1"/>
</dbReference>
<dbReference type="PANTHER" id="PTHR38103:SF1">
    <property type="entry name" value="RECOMBINATION-ASSOCIATED PROTEIN RDGC"/>
    <property type="match status" value="1"/>
</dbReference>
<dbReference type="GO" id="GO:0009295">
    <property type="term" value="C:nucleoid"/>
    <property type="evidence" value="ECO:0007669"/>
    <property type="project" value="UniProtKB-SubCell"/>
</dbReference>
<comment type="subcellular location">
    <subcellularLocation>
        <location evidence="1">Cytoplasm</location>
        <location evidence="1">Nucleoid</location>
    </subcellularLocation>
</comment>
<dbReference type="EMBL" id="UGQS01000006">
    <property type="protein sequence ID" value="STZ83105.1"/>
    <property type="molecule type" value="Genomic_DNA"/>
</dbReference>
<sequence length="295" mass="33394">MWFKQLTPFVLLEKPEARHLEESLGGSWFVPPQGLDRFSEGFSNPVPFDFDRAVYETEGRLKFCLKREEKILPSGTVNTLLTDKVLKIERNEGRTIGRRERGELRWQIIDDLLPRALTNTSRIYGIFAGRYLLVDTASRNRSENLLVKLREALGGLEARLPHTKQSPGSLMTEWLLLGECGGGFELDCDVALRGVGNVAPKVRVSLKNLTDEDVVRHAQNGMTVTELGLVWRDRIAFVLTDELTFKRIRWLDTVLEESEGADDAQSKAYAEQIIMCSMLEIMLAELLEQLGGLTE</sequence>
<accession>A0A378UTL8</accession>
<evidence type="ECO:0000313" key="10">
    <source>
        <dbReference type="Proteomes" id="UP000254651"/>
    </source>
</evidence>
<dbReference type="AlphaFoldDB" id="A0A378UTL8"/>
<protein>
    <recommendedName>
        <fullName evidence="3">Recombination-associated protein RdgC</fullName>
    </recommendedName>
</protein>
<dbReference type="RefSeq" id="WP_066077518.1">
    <property type="nucleotide sequence ID" value="NZ_CP181246.1"/>
</dbReference>
<dbReference type="EMBL" id="UGQS01000005">
    <property type="protein sequence ID" value="STZ83070.1"/>
    <property type="molecule type" value="Genomic_DNA"/>
</dbReference>
<proteinExistence type="inferred from homology"/>
<evidence type="ECO:0000256" key="5">
    <source>
        <dbReference type="ARBA" id="ARBA00023172"/>
    </source>
</evidence>
<evidence type="ECO:0000313" key="8">
    <source>
        <dbReference type="EMBL" id="STZ83070.1"/>
    </source>
</evidence>
<evidence type="ECO:0000256" key="2">
    <source>
        <dbReference type="ARBA" id="ARBA00008657"/>
    </source>
</evidence>
<keyword evidence="4" id="KW-0963">Cytoplasm</keyword>
<comment type="similarity">
    <text evidence="2">Belongs to the RdgC family.</text>
</comment>
<keyword evidence="10" id="KW-1185">Reference proteome</keyword>
<evidence type="ECO:0000313" key="9">
    <source>
        <dbReference type="EMBL" id="STZ83105.1"/>
    </source>
</evidence>
<dbReference type="Proteomes" id="UP000254651">
    <property type="component" value="Unassembled WGS sequence"/>
</dbReference>
<organism evidence="8 10">
    <name type="scientific">Bergeriella denitrificans</name>
    <name type="common">Neisseria denitrificans</name>
    <dbReference type="NCBI Taxonomy" id="494"/>
    <lineage>
        <taxon>Bacteria</taxon>
        <taxon>Pseudomonadati</taxon>
        <taxon>Pseudomonadota</taxon>
        <taxon>Betaproteobacteria</taxon>
        <taxon>Neisseriales</taxon>
        <taxon>Neisseriaceae</taxon>
        <taxon>Bergeriella</taxon>
    </lineage>
</organism>
<evidence type="ECO:0000313" key="6">
    <source>
        <dbReference type="EMBL" id="STZ76094.1"/>
    </source>
</evidence>
<evidence type="ECO:0000313" key="7">
    <source>
        <dbReference type="EMBL" id="STZ83026.1"/>
    </source>
</evidence>
<name>A0A378UTL8_BERDE</name>
<evidence type="ECO:0000256" key="1">
    <source>
        <dbReference type="ARBA" id="ARBA00004453"/>
    </source>
</evidence>
<dbReference type="EMBL" id="UGQS01000004">
    <property type="protein sequence ID" value="STZ83026.1"/>
    <property type="molecule type" value="Genomic_DNA"/>
</dbReference>
<dbReference type="GO" id="GO:0006310">
    <property type="term" value="P:DNA recombination"/>
    <property type="evidence" value="ECO:0007669"/>
    <property type="project" value="UniProtKB-KW"/>
</dbReference>
<dbReference type="NCBIfam" id="NF001464">
    <property type="entry name" value="PRK00321.1-5"/>
    <property type="match status" value="1"/>
</dbReference>
<evidence type="ECO:0000256" key="3">
    <source>
        <dbReference type="ARBA" id="ARBA00022296"/>
    </source>
</evidence>
<dbReference type="EMBL" id="UGQS01000002">
    <property type="protein sequence ID" value="STZ76094.1"/>
    <property type="molecule type" value="Genomic_DNA"/>
</dbReference>
<dbReference type="InterPro" id="IPR007476">
    <property type="entry name" value="RdgC"/>
</dbReference>
<dbReference type="PANTHER" id="PTHR38103">
    <property type="entry name" value="RECOMBINATION-ASSOCIATED PROTEIN RDGC"/>
    <property type="match status" value="1"/>
</dbReference>
<gene>
    <name evidence="8" type="primary">rdgC_7</name>
    <name evidence="6" type="synonym">rdgC_2</name>
    <name evidence="7" type="synonym">rdgC_6</name>
    <name evidence="9" type="synonym">rdgC_8</name>
    <name evidence="6" type="ORF">NCTC10295_00850</name>
    <name evidence="7" type="ORF">NCTC10295_02362</name>
    <name evidence="8" type="ORF">NCTC10295_02406</name>
    <name evidence="9" type="ORF">NCTC10295_02441</name>
</gene>